<dbReference type="GO" id="GO:0000160">
    <property type="term" value="P:phosphorelay signal transduction system"/>
    <property type="evidence" value="ECO:0007669"/>
    <property type="project" value="InterPro"/>
</dbReference>
<proteinExistence type="inferred from homology"/>
<gene>
    <name evidence="4" type="ORF">SAMN05216180_2816</name>
</gene>
<evidence type="ECO:0000256" key="1">
    <source>
        <dbReference type="ARBA" id="ARBA00005820"/>
    </source>
</evidence>
<dbReference type="EMBL" id="FOCG01000003">
    <property type="protein sequence ID" value="SEN11109.1"/>
    <property type="molecule type" value="Genomic_DNA"/>
</dbReference>
<dbReference type="SUPFAM" id="SSF46894">
    <property type="entry name" value="C-terminal effector domain of the bipartite response regulators"/>
    <property type="match status" value="1"/>
</dbReference>
<dbReference type="Gene3D" id="1.25.40.10">
    <property type="entry name" value="Tetratricopeptide repeat domain"/>
    <property type="match status" value="1"/>
</dbReference>
<evidence type="ECO:0000313" key="5">
    <source>
        <dbReference type="Proteomes" id="UP000199158"/>
    </source>
</evidence>
<dbReference type="STRING" id="474960.SAMN05216180_2816"/>
<dbReference type="OrthoDB" id="142950at2"/>
<evidence type="ECO:0000313" key="4">
    <source>
        <dbReference type="EMBL" id="SEN11109.1"/>
    </source>
</evidence>
<dbReference type="SMART" id="SM01043">
    <property type="entry name" value="BTAD"/>
    <property type="match status" value="1"/>
</dbReference>
<sequence length="410" mass="47378">MTQAENFKSQHAELIEISMLGSFELRCGDKIVQDNGSRARQLWNVLEYLIAFRNKDISHSELLESIWLNEEGENFANTLKSLIYRIRTTLTSSGIPYAKDMIVYKRGVYSWNNNLGTVVDSETFEACVKEASNISLSSEERIELYLKAIRLYKGDFLPNSSYEAWVIPISTYYHNLYIKSVRDAVVLLNEKGRYDDIITICEAAIIIDQFDEPIHEALIHAWIMQGNSQKALSHYEYVTDLFYRELGVKPSERLRNTYREIIKTVSHVETDLEVIKEDLREASQAKGAFYCEYEIFKNMYQLEARSTARTSRAVFIALLTLTTEDKQTPDKKLLHSGMEMLLDTIRSNLRRGDVFSRFSATQYVLMLPSLTYENGQMVLKRIIKSFKKEHPRIPLVICTNLQPLDPVAVK</sequence>
<dbReference type="PANTHER" id="PTHR35807:SF2">
    <property type="entry name" value="TRANSCRIPTIONAL ACTIVATOR DOMAIN"/>
    <property type="match status" value="1"/>
</dbReference>
<evidence type="ECO:0000259" key="3">
    <source>
        <dbReference type="SMART" id="SM01043"/>
    </source>
</evidence>
<dbReference type="InterPro" id="IPR005158">
    <property type="entry name" value="BTAD"/>
</dbReference>
<dbReference type="InterPro" id="IPR011990">
    <property type="entry name" value="TPR-like_helical_dom_sf"/>
</dbReference>
<dbReference type="SUPFAM" id="SSF48452">
    <property type="entry name" value="TPR-like"/>
    <property type="match status" value="1"/>
</dbReference>
<dbReference type="Pfam" id="PF00486">
    <property type="entry name" value="Trans_reg_C"/>
    <property type="match status" value="1"/>
</dbReference>
<name>A0A1H8DUY1_9FIRM</name>
<dbReference type="Gene3D" id="1.10.10.10">
    <property type="entry name" value="Winged helix-like DNA-binding domain superfamily/Winged helix DNA-binding domain"/>
    <property type="match status" value="1"/>
</dbReference>
<dbReference type="RefSeq" id="WP_092756250.1">
    <property type="nucleotide sequence ID" value="NZ_FOCG01000003.1"/>
</dbReference>
<accession>A0A1H8DUY1</accession>
<dbReference type="GO" id="GO:0003677">
    <property type="term" value="F:DNA binding"/>
    <property type="evidence" value="ECO:0007669"/>
    <property type="project" value="UniProtKB-KW"/>
</dbReference>
<dbReference type="PANTHER" id="PTHR35807">
    <property type="entry name" value="TRANSCRIPTIONAL REGULATOR REDD-RELATED"/>
    <property type="match status" value="1"/>
</dbReference>
<dbReference type="InterPro" id="IPR016032">
    <property type="entry name" value="Sig_transdc_resp-reg_C-effctor"/>
</dbReference>
<dbReference type="InterPro" id="IPR001867">
    <property type="entry name" value="OmpR/PhoB-type_DNA-bd"/>
</dbReference>
<dbReference type="Proteomes" id="UP000199158">
    <property type="component" value="Unassembled WGS sequence"/>
</dbReference>
<comment type="similarity">
    <text evidence="1">Belongs to the AfsR/DnrI/RedD regulatory family.</text>
</comment>
<dbReference type="InterPro" id="IPR051677">
    <property type="entry name" value="AfsR-DnrI-RedD_regulator"/>
</dbReference>
<protein>
    <submittedName>
        <fullName evidence="4">DNA-binding transcriptional activator of the SARP family</fullName>
    </submittedName>
</protein>
<dbReference type="GO" id="GO:0006355">
    <property type="term" value="P:regulation of DNA-templated transcription"/>
    <property type="evidence" value="ECO:0007669"/>
    <property type="project" value="InterPro"/>
</dbReference>
<dbReference type="Pfam" id="PF03704">
    <property type="entry name" value="BTAD"/>
    <property type="match status" value="1"/>
</dbReference>
<reference evidence="4 5" key="1">
    <citation type="submission" date="2016-10" db="EMBL/GenBank/DDBJ databases">
        <authorList>
            <person name="de Groot N.N."/>
        </authorList>
    </citation>
    <scope>NUCLEOTIDE SEQUENCE [LARGE SCALE GENOMIC DNA]</scope>
    <source>
        <strain evidence="4 5">CGMCC 1.5070</strain>
    </source>
</reference>
<organism evidence="4 5">
    <name type="scientific">Hydrogenoanaerobacterium saccharovorans</name>
    <dbReference type="NCBI Taxonomy" id="474960"/>
    <lineage>
        <taxon>Bacteria</taxon>
        <taxon>Bacillati</taxon>
        <taxon>Bacillota</taxon>
        <taxon>Clostridia</taxon>
        <taxon>Eubacteriales</taxon>
        <taxon>Oscillospiraceae</taxon>
        <taxon>Hydrogenoanaerobacterium</taxon>
    </lineage>
</organism>
<keyword evidence="2 4" id="KW-0238">DNA-binding</keyword>
<feature type="domain" description="Bacterial transcriptional activator" evidence="3">
    <location>
        <begin position="119"/>
        <end position="262"/>
    </location>
</feature>
<dbReference type="AlphaFoldDB" id="A0A1H8DUY1"/>
<keyword evidence="5" id="KW-1185">Reference proteome</keyword>
<dbReference type="InterPro" id="IPR036388">
    <property type="entry name" value="WH-like_DNA-bd_sf"/>
</dbReference>
<evidence type="ECO:0000256" key="2">
    <source>
        <dbReference type="ARBA" id="ARBA00023125"/>
    </source>
</evidence>